<feature type="transmembrane region" description="Helical" evidence="2">
    <location>
        <begin position="98"/>
        <end position="121"/>
    </location>
</feature>
<feature type="transmembrane region" description="Helical" evidence="2">
    <location>
        <begin position="155"/>
        <end position="173"/>
    </location>
</feature>
<proteinExistence type="predicted"/>
<dbReference type="EMBL" id="MASU01000013">
    <property type="protein sequence ID" value="PXY23913.1"/>
    <property type="molecule type" value="Genomic_DNA"/>
</dbReference>
<reference evidence="4 5" key="1">
    <citation type="submission" date="2016-07" db="EMBL/GenBank/DDBJ databases">
        <title>Draft genome sequence of Prauserella sp. YIM 121212, isolated from alkaline soil.</title>
        <authorList>
            <person name="Ruckert C."/>
            <person name="Albersmeier A."/>
            <person name="Jiang C.-L."/>
            <person name="Jiang Y."/>
            <person name="Kalinowski J."/>
            <person name="Schneider O."/>
            <person name="Winkler A."/>
            <person name="Zotchev S.B."/>
        </authorList>
    </citation>
    <scope>NUCLEOTIDE SEQUENCE [LARGE SCALE GENOMIC DNA]</scope>
    <source>
        <strain evidence="4 5">YIM 121212</strain>
    </source>
</reference>
<dbReference type="Proteomes" id="UP000247892">
    <property type="component" value="Unassembled WGS sequence"/>
</dbReference>
<keyword evidence="2" id="KW-0472">Membrane</keyword>
<accession>A0A318LQM8</accession>
<keyword evidence="2" id="KW-1133">Transmembrane helix</keyword>
<feature type="domain" description="DUF112" evidence="3">
    <location>
        <begin position="9"/>
        <end position="430"/>
    </location>
</feature>
<dbReference type="Pfam" id="PF01970">
    <property type="entry name" value="TctA"/>
    <property type="match status" value="1"/>
</dbReference>
<dbReference type="AlphaFoldDB" id="A0A318LQM8"/>
<name>A0A318LQM8_9PSEU</name>
<keyword evidence="2" id="KW-0812">Transmembrane</keyword>
<feature type="transmembrane region" description="Helical" evidence="2">
    <location>
        <begin position="428"/>
        <end position="448"/>
    </location>
</feature>
<protein>
    <recommendedName>
        <fullName evidence="3">DUF112 domain-containing protein</fullName>
    </recommendedName>
</protein>
<feature type="transmembrane region" description="Helical" evidence="2">
    <location>
        <begin position="12"/>
        <end position="38"/>
    </location>
</feature>
<feature type="transmembrane region" description="Helical" evidence="2">
    <location>
        <begin position="50"/>
        <end position="73"/>
    </location>
</feature>
<feature type="region of interest" description="Disordered" evidence="1">
    <location>
        <begin position="484"/>
        <end position="521"/>
    </location>
</feature>
<feature type="transmembrane region" description="Helical" evidence="2">
    <location>
        <begin position="454"/>
        <end position="475"/>
    </location>
</feature>
<dbReference type="PANTHER" id="PTHR35342:SF5">
    <property type="entry name" value="TRICARBOXYLIC TRANSPORT PROTEIN"/>
    <property type="match status" value="1"/>
</dbReference>
<evidence type="ECO:0000259" key="3">
    <source>
        <dbReference type="Pfam" id="PF01970"/>
    </source>
</evidence>
<gene>
    <name evidence="4" type="ORF">BA062_26895</name>
</gene>
<feature type="transmembrane region" description="Helical" evidence="2">
    <location>
        <begin position="193"/>
        <end position="212"/>
    </location>
</feature>
<feature type="transmembrane region" description="Helical" evidence="2">
    <location>
        <begin position="381"/>
        <end position="397"/>
    </location>
</feature>
<dbReference type="PANTHER" id="PTHR35342">
    <property type="entry name" value="TRICARBOXYLIC TRANSPORT PROTEIN"/>
    <property type="match status" value="1"/>
</dbReference>
<feature type="compositionally biased region" description="Basic and acidic residues" evidence="1">
    <location>
        <begin position="490"/>
        <end position="500"/>
    </location>
</feature>
<feature type="transmembrane region" description="Helical" evidence="2">
    <location>
        <begin position="403"/>
        <end position="421"/>
    </location>
</feature>
<evidence type="ECO:0000313" key="4">
    <source>
        <dbReference type="EMBL" id="PXY23913.1"/>
    </source>
</evidence>
<evidence type="ECO:0000256" key="2">
    <source>
        <dbReference type="SAM" id="Phobius"/>
    </source>
</evidence>
<keyword evidence="5" id="KW-1185">Reference proteome</keyword>
<evidence type="ECO:0000313" key="5">
    <source>
        <dbReference type="Proteomes" id="UP000247892"/>
    </source>
</evidence>
<sequence length="521" mass="53891">MQVLTPMSLLMMVIGVALGFVVGILPGLGGAVTLALLLPFTFDMDPVPAFALLLGMYVVAATAGDITSVLFGIPGEASSAAVVLDGYPMTRRGRAGRALGAVLTSSGMGALFGALVLVLLIPVIRPVIMNIAEPEFFALAVLGLTFVVTLSSGKMLKGALACIVGLLVSLVGLDPFTSQQRFTFGSMDLWDGISIVPVVIGLFGGAEVLQLMMQKRSVASRQAGTPAVSGVGAGIRDALKRWPLATRSGAIGSGLSLVPGMGGSVAQFVAYGHAKSVSKKPEEFGKGSVEGVIAAGATGVAKDCGSLIPTVAFGIPGSASSAVLLSAFLILGLDPGKEMLTTELDVTMSFVWIALFATVIAIGVALALVRPLAKLTHISGPLLVPFLMLLLSIGAFAENNAWTDVFLMLVFVAIGVACIRWDWPRVPLLLGFVLGAVLESNLFLSGQLFGAGWITRPVVIGVGVVIAAVLVMHFVREARTRQRKTSVKKAVAETAERDPADPVLTTTAPGESPDVSEGDKR</sequence>
<feature type="transmembrane region" description="Helical" evidence="2">
    <location>
        <begin position="127"/>
        <end position="148"/>
    </location>
</feature>
<comment type="caution">
    <text evidence="4">The sequence shown here is derived from an EMBL/GenBank/DDBJ whole genome shotgun (WGS) entry which is preliminary data.</text>
</comment>
<organism evidence="4 5">
    <name type="scientific">Prauserella flavalba</name>
    <dbReference type="NCBI Taxonomy" id="1477506"/>
    <lineage>
        <taxon>Bacteria</taxon>
        <taxon>Bacillati</taxon>
        <taxon>Actinomycetota</taxon>
        <taxon>Actinomycetes</taxon>
        <taxon>Pseudonocardiales</taxon>
        <taxon>Pseudonocardiaceae</taxon>
        <taxon>Prauserella</taxon>
    </lineage>
</organism>
<feature type="transmembrane region" description="Helical" evidence="2">
    <location>
        <begin position="311"/>
        <end position="330"/>
    </location>
</feature>
<dbReference type="InterPro" id="IPR002823">
    <property type="entry name" value="DUF112_TM"/>
</dbReference>
<evidence type="ECO:0000256" key="1">
    <source>
        <dbReference type="SAM" id="MobiDB-lite"/>
    </source>
</evidence>
<feature type="transmembrane region" description="Helical" evidence="2">
    <location>
        <begin position="350"/>
        <end position="369"/>
    </location>
</feature>